<feature type="domain" description="Glycosyl transferase family 1" evidence="11">
    <location>
        <begin position="202"/>
        <end position="373"/>
    </location>
</feature>
<dbReference type="Pfam" id="PF13439">
    <property type="entry name" value="Glyco_transf_4"/>
    <property type="match status" value="1"/>
</dbReference>
<dbReference type="Gene3D" id="3.40.50.2000">
    <property type="entry name" value="Glycogen Phosphorylase B"/>
    <property type="match status" value="2"/>
</dbReference>
<keyword evidence="3 10" id="KW-0808">Transferase</keyword>
<dbReference type="EC" id="2.4.1.257" evidence="10"/>
<dbReference type="GO" id="GO:0102704">
    <property type="term" value="F:GDP-Man:Man(2)GlcNAc(2)-PP-Dol alpha-1,6-mannosyltransferase activity"/>
    <property type="evidence" value="ECO:0007669"/>
    <property type="project" value="UniProtKB-UniRule"/>
</dbReference>
<organism evidence="15">
    <name type="scientific">Angiostrongylus costaricensis</name>
    <name type="common">Nematode worm</name>
    <dbReference type="NCBI Taxonomy" id="334426"/>
    <lineage>
        <taxon>Eukaryota</taxon>
        <taxon>Metazoa</taxon>
        <taxon>Ecdysozoa</taxon>
        <taxon>Nematoda</taxon>
        <taxon>Chromadorea</taxon>
        <taxon>Rhabditida</taxon>
        <taxon>Rhabditina</taxon>
        <taxon>Rhabditomorpha</taxon>
        <taxon>Strongyloidea</taxon>
        <taxon>Metastrongylidae</taxon>
        <taxon>Angiostrongylus</taxon>
    </lineage>
</organism>
<proteinExistence type="inferred from homology"/>
<evidence type="ECO:0000256" key="6">
    <source>
        <dbReference type="ARBA" id="ARBA00022989"/>
    </source>
</evidence>
<gene>
    <name evidence="13" type="ORF">ACOC_LOCUS11765</name>
</gene>
<dbReference type="GO" id="GO:0004378">
    <property type="term" value="F:GDP-Man:Man(1)GlcNAc(2)-PP-Dol alpha-1,3-mannosyltransferase activity"/>
    <property type="evidence" value="ECO:0007669"/>
    <property type="project" value="UniProtKB-UniRule"/>
</dbReference>
<reference evidence="15" key="1">
    <citation type="submission" date="2017-02" db="UniProtKB">
        <authorList>
            <consortium name="WormBaseParasite"/>
        </authorList>
    </citation>
    <scope>IDENTIFICATION</scope>
</reference>
<evidence type="ECO:0000256" key="1">
    <source>
        <dbReference type="ARBA" id="ARBA00004922"/>
    </source>
</evidence>
<dbReference type="STRING" id="334426.A0A0R3PZ31"/>
<keyword evidence="2 10" id="KW-0328">Glycosyltransferase</keyword>
<dbReference type="OMA" id="AMYMKCP"/>
<comment type="subcellular location">
    <subcellularLocation>
        <location evidence="10">Endoplasmic reticulum membrane</location>
        <topology evidence="10">Single-pass membrane protein</topology>
    </subcellularLocation>
</comment>
<evidence type="ECO:0000259" key="12">
    <source>
        <dbReference type="Pfam" id="PF13439"/>
    </source>
</evidence>
<evidence type="ECO:0000259" key="11">
    <source>
        <dbReference type="Pfam" id="PF00534"/>
    </source>
</evidence>
<comment type="catalytic activity">
    <reaction evidence="9 10">
        <text>an alpha-D-Man-(1-&gt;3)-beta-D-Man-(1-&gt;4)-beta-D-GlcNAc-(1-&gt;4)-alpha-D-GlcNAc-diphospho-di-trans,poly-cis-dolichol + GDP-alpha-D-mannose = an alpha-D-Man-(1-&gt;3)-[alpha-D-Man-(1-&gt;6)]-beta-D-Man-(1-&gt;4)-beta-D-GlcNAc-(1-&gt;4)-alpha-D-GlcNAc-diphospho-di-trans,poly-cis-dolichol + GDP + H(+)</text>
        <dbReference type="Rhea" id="RHEA:29519"/>
        <dbReference type="Rhea" id="RHEA-COMP:19513"/>
        <dbReference type="Rhea" id="RHEA-COMP:19515"/>
        <dbReference type="ChEBI" id="CHEBI:15378"/>
        <dbReference type="ChEBI" id="CHEBI:57527"/>
        <dbReference type="ChEBI" id="CHEBI:58189"/>
        <dbReference type="ChEBI" id="CHEBI:132510"/>
        <dbReference type="ChEBI" id="CHEBI:132511"/>
        <dbReference type="EC" id="2.4.1.257"/>
    </reaction>
    <physiologicalReaction direction="left-to-right" evidence="9 10">
        <dbReference type="Rhea" id="RHEA:29520"/>
    </physiologicalReaction>
</comment>
<dbReference type="AlphaFoldDB" id="A0A0R3PZ31"/>
<protein>
    <recommendedName>
        <fullName evidence="10">Alpha-1,3/1,6-mannosyltransferase ALG2</fullName>
        <ecNumber evidence="10">2.4.1.132</ecNumber>
        <ecNumber evidence="10">2.4.1.257</ecNumber>
    </recommendedName>
    <alternativeName>
        <fullName evidence="10">GDP-Man:Man(1)GlcNAc(2)-PP-Dol alpha-1,3-mannosyltransferase</fullName>
    </alternativeName>
</protein>
<dbReference type="WBParaSite" id="ACOC_0001176401-mRNA-1">
    <property type="protein sequence ID" value="ACOC_0001176401-mRNA-1"/>
    <property type="gene ID" value="ACOC_0001176401"/>
</dbReference>
<dbReference type="OrthoDB" id="448893at2759"/>
<dbReference type="Proteomes" id="UP000267027">
    <property type="component" value="Unassembled WGS sequence"/>
</dbReference>
<evidence type="ECO:0000256" key="9">
    <source>
        <dbReference type="ARBA" id="ARBA00045104"/>
    </source>
</evidence>
<dbReference type="CDD" id="cd03805">
    <property type="entry name" value="GT4_ALG2-like"/>
    <property type="match status" value="1"/>
</dbReference>
<evidence type="ECO:0000256" key="4">
    <source>
        <dbReference type="ARBA" id="ARBA00022692"/>
    </source>
</evidence>
<comment type="pathway">
    <text evidence="1 10">Protein modification; protein glycosylation.</text>
</comment>
<reference evidence="13 14" key="2">
    <citation type="submission" date="2018-11" db="EMBL/GenBank/DDBJ databases">
        <authorList>
            <consortium name="Pathogen Informatics"/>
        </authorList>
    </citation>
    <scope>NUCLEOTIDE SEQUENCE [LARGE SCALE GENOMIC DNA]</scope>
    <source>
        <strain evidence="13 14">Costa Rica</strain>
    </source>
</reference>
<comment type="function">
    <text evidence="10">Mannosylates Man(2)GlcNAc(2)-dolichol diphosphate and Man(1)GlcNAc(2)-dolichol diphosphate to form Man(3)GlcNAc(2)-dolichol diphosphate.</text>
</comment>
<evidence type="ECO:0000256" key="3">
    <source>
        <dbReference type="ARBA" id="ARBA00022679"/>
    </source>
</evidence>
<comment type="catalytic activity">
    <reaction evidence="8 10">
        <text>a beta-D-Man-(1-&gt;4)-beta-D-GlcNAc-(1-&gt;4)-alpha-D-GlcNAc-diphospho-di-trans,poly-cis-dolichol + GDP-alpha-D-mannose = an alpha-D-Man-(1-&gt;3)-beta-D-Man-(1-&gt;4)-beta-D-GlcNAc-(1-&gt;4)-alpha-D-GlcNAc-diphospho-di-trans,poly-cis-dolichol + GDP + H(+)</text>
        <dbReference type="Rhea" id="RHEA:29515"/>
        <dbReference type="Rhea" id="RHEA-COMP:19511"/>
        <dbReference type="Rhea" id="RHEA-COMP:19513"/>
        <dbReference type="ChEBI" id="CHEBI:15378"/>
        <dbReference type="ChEBI" id="CHEBI:57527"/>
        <dbReference type="ChEBI" id="CHEBI:58189"/>
        <dbReference type="ChEBI" id="CHEBI:58472"/>
        <dbReference type="ChEBI" id="CHEBI:132510"/>
        <dbReference type="EC" id="2.4.1.132"/>
    </reaction>
    <physiologicalReaction direction="left-to-right" evidence="8 10">
        <dbReference type="Rhea" id="RHEA:29516"/>
    </physiologicalReaction>
</comment>
<comment type="similarity">
    <text evidence="10">Belongs to the glycosyltransferase group 1 family.</text>
</comment>
<feature type="domain" description="Glycosyltransferase subfamily 4-like N-terminal" evidence="12">
    <location>
        <begin position="12"/>
        <end position="186"/>
    </location>
</feature>
<dbReference type="InterPro" id="IPR027054">
    <property type="entry name" value="ALG2"/>
</dbReference>
<dbReference type="EMBL" id="UYYA01004785">
    <property type="protein sequence ID" value="VDM63350.1"/>
    <property type="molecule type" value="Genomic_DNA"/>
</dbReference>
<dbReference type="GO" id="GO:0005789">
    <property type="term" value="C:endoplasmic reticulum membrane"/>
    <property type="evidence" value="ECO:0007669"/>
    <property type="project" value="UniProtKB-SubCell"/>
</dbReference>
<name>A0A0R3PZ31_ANGCS</name>
<dbReference type="Pfam" id="PF00534">
    <property type="entry name" value="Glycos_transf_1"/>
    <property type="match status" value="1"/>
</dbReference>
<accession>A0A0R3PZ31</accession>
<keyword evidence="6" id="KW-1133">Transmembrane helix</keyword>
<evidence type="ECO:0000313" key="15">
    <source>
        <dbReference type="WBParaSite" id="ACOC_0001176401-mRNA-1"/>
    </source>
</evidence>
<keyword evidence="5" id="KW-0256">Endoplasmic reticulum</keyword>
<keyword evidence="7" id="KW-0472">Membrane</keyword>
<dbReference type="UniPathway" id="UPA00378"/>
<evidence type="ECO:0000256" key="7">
    <source>
        <dbReference type="ARBA" id="ARBA00023136"/>
    </source>
</evidence>
<dbReference type="EC" id="2.4.1.132" evidence="10"/>
<dbReference type="InterPro" id="IPR001296">
    <property type="entry name" value="Glyco_trans_1"/>
</dbReference>
<keyword evidence="14" id="KW-1185">Reference proteome</keyword>
<dbReference type="PANTHER" id="PTHR45918:SF1">
    <property type="entry name" value="ALPHA-1,3_1,6-MANNOSYLTRANSFERASE ALG2"/>
    <property type="match status" value="1"/>
</dbReference>
<dbReference type="FunFam" id="3.40.50.2000:FF:000210">
    <property type="entry name" value="Alpha-1,3/1,6-mannosyltransferase ALG2"/>
    <property type="match status" value="1"/>
</dbReference>
<evidence type="ECO:0000313" key="14">
    <source>
        <dbReference type="Proteomes" id="UP000267027"/>
    </source>
</evidence>
<keyword evidence="4" id="KW-0812">Transmembrane</keyword>
<dbReference type="SUPFAM" id="SSF53756">
    <property type="entry name" value="UDP-Glycosyltransferase/glycogen phosphorylase"/>
    <property type="match status" value="1"/>
</dbReference>
<dbReference type="PANTHER" id="PTHR45918">
    <property type="entry name" value="ALPHA-1,3/1,6-MANNOSYLTRANSFERASE ALG2"/>
    <property type="match status" value="1"/>
</dbReference>
<sequence>MRVTFLHPDLGIGGAERLIVDAALALQRKGHQIRVVTNHFDSAHAFKETQGLDITVIQWFPRLIFGYMWALCAYIRMCLAAIYVCMFVENDVIICDQVSAALVVLRLFSRSRLVFYCHFPDMLLTTRNSVLKSFYRRFLDAIEEYSTGLADVICVNSSFTASVVKETFTTLRSRELTVLYPTLNTEFFDKTKECEVSDTLSTPEHIFTSLNRFEVKKNVKLALEAFAELRTMLSEKEFSSCHLVVAGGYDRLNFENITHYNELVDFVDVLGLKNNQVTFLRSPTDEQKVSLLRRSRAVLYTPHNEHFGIVPIEAMYLGTPVIAVDSGGPRESIIHGETGFLAKYTPQEFAKYMFTIMRDENLRRRISENGQKRVREFFAFDAFSNRLDRIIRGQRH</sequence>
<dbReference type="InterPro" id="IPR028098">
    <property type="entry name" value="Glyco_trans_4-like_N"/>
</dbReference>
<evidence type="ECO:0000313" key="13">
    <source>
        <dbReference type="EMBL" id="VDM63350.1"/>
    </source>
</evidence>
<evidence type="ECO:0000256" key="2">
    <source>
        <dbReference type="ARBA" id="ARBA00022676"/>
    </source>
</evidence>
<evidence type="ECO:0000256" key="8">
    <source>
        <dbReference type="ARBA" id="ARBA00045103"/>
    </source>
</evidence>
<evidence type="ECO:0000256" key="5">
    <source>
        <dbReference type="ARBA" id="ARBA00022824"/>
    </source>
</evidence>
<evidence type="ECO:0000256" key="10">
    <source>
        <dbReference type="RuleBase" id="RU367136"/>
    </source>
</evidence>